<feature type="compositionally biased region" description="Basic and acidic residues" evidence="3">
    <location>
        <begin position="230"/>
        <end position="247"/>
    </location>
</feature>
<feature type="region of interest" description="Disordered" evidence="3">
    <location>
        <begin position="195"/>
        <end position="266"/>
    </location>
</feature>
<dbReference type="EMBL" id="SRLO01000002">
    <property type="protein sequence ID" value="TNN89250.1"/>
    <property type="molecule type" value="Genomic_DNA"/>
</dbReference>
<feature type="compositionally biased region" description="Basic and acidic residues" evidence="3">
    <location>
        <begin position="513"/>
        <end position="525"/>
    </location>
</feature>
<dbReference type="InterPro" id="IPR013320">
    <property type="entry name" value="ConA-like_dom_sf"/>
</dbReference>
<reference evidence="4 5" key="1">
    <citation type="submission" date="2019-03" db="EMBL/GenBank/DDBJ databases">
        <title>First draft genome of Liparis tanakae, snailfish: a comprehensive survey of snailfish specific genes.</title>
        <authorList>
            <person name="Kim W."/>
            <person name="Song I."/>
            <person name="Jeong J.-H."/>
            <person name="Kim D."/>
            <person name="Kim S."/>
            <person name="Ryu S."/>
            <person name="Song J.Y."/>
            <person name="Lee S.K."/>
        </authorList>
    </citation>
    <scope>NUCLEOTIDE SEQUENCE [LARGE SCALE GENOMIC DNA]</scope>
    <source>
        <tissue evidence="4">Muscle</tissue>
    </source>
</reference>
<dbReference type="Proteomes" id="UP000314294">
    <property type="component" value="Unassembled WGS sequence"/>
</dbReference>
<feature type="compositionally biased region" description="Basic and acidic residues" evidence="3">
    <location>
        <begin position="419"/>
        <end position="428"/>
    </location>
</feature>
<evidence type="ECO:0000256" key="1">
    <source>
        <dbReference type="ARBA" id="ARBA00004498"/>
    </source>
</evidence>
<dbReference type="InterPro" id="IPR008160">
    <property type="entry name" value="Collagen"/>
</dbReference>
<evidence type="ECO:0000256" key="2">
    <source>
        <dbReference type="ARBA" id="ARBA00022530"/>
    </source>
</evidence>
<evidence type="ECO:0000313" key="5">
    <source>
        <dbReference type="Proteomes" id="UP000314294"/>
    </source>
</evidence>
<dbReference type="PANTHER" id="PTHR24023:SF1082">
    <property type="entry name" value="COLLAGEN TRIPLE HELIX REPEAT"/>
    <property type="match status" value="1"/>
</dbReference>
<dbReference type="PANTHER" id="PTHR24023">
    <property type="entry name" value="COLLAGEN ALPHA"/>
    <property type="match status" value="1"/>
</dbReference>
<keyword evidence="4" id="KW-0176">Collagen</keyword>
<keyword evidence="2" id="KW-0964">Secreted</keyword>
<feature type="compositionally biased region" description="Polar residues" evidence="3">
    <location>
        <begin position="527"/>
        <end position="569"/>
    </location>
</feature>
<dbReference type="SUPFAM" id="SSF49899">
    <property type="entry name" value="Concanavalin A-like lectins/glucanases"/>
    <property type="match status" value="1"/>
</dbReference>
<accession>A0A4Z2JGC3</accession>
<evidence type="ECO:0000256" key="3">
    <source>
        <dbReference type="SAM" id="MobiDB-lite"/>
    </source>
</evidence>
<dbReference type="InterPro" id="IPR050149">
    <property type="entry name" value="Collagen_superfamily"/>
</dbReference>
<proteinExistence type="predicted"/>
<feature type="region of interest" description="Disordered" evidence="3">
    <location>
        <begin position="387"/>
        <end position="618"/>
    </location>
</feature>
<comment type="subcellular location">
    <subcellularLocation>
        <location evidence="1">Secreted</location>
        <location evidence="1">Extracellular space</location>
        <location evidence="1">Extracellular matrix</location>
    </subcellularLocation>
</comment>
<name>A0A4Z2JGC3_9TELE</name>
<sequence>MFLRRRFSLCTPDRGHDAEHIFALGALGSSLFVDKVDLLQLLDIQSATHYNISTTEDDRGCPAYQIGQYATLSLPTAAIFGPRFHAAPLWDGLWHSLSLSVSRSRVELYLDCHLLESVPWRLGLQLQINTLGLTLLGGASRPHHIPFTGTIQQMIFVSGDPTAAEQHCRDHSSTCSALTDTQEVAAIDDLTLQPEVRLSPKAPQDTTLQAGPTEVTPNLDPVSSTSPLKSHPDPEVVHTKAVEKTPADPDTQTVNSTNREKDKTTAVHKEVYQGGDTETQPPSLTGNEQFFNAHPDIFGTMEEPLSTERSITSRTHNPIIEAKKDSITSNKESVETNILGLNVQAENPTGTGISSEDAETTSPEIAFSNGQQFATSSTFISRPITESGFVPSVYPSSEEGVREGRQEASPLVITPPVSEDPRAEEHLTENFAAPQKDPSSNLTVLTSTPQSGESLSTRNTEGNVSAGETKEKEEMDDGLQTVSPKKETSPPQLLVGEPGSGVLDKIDLEEEEKVQRHAEMEKESPENENAISGDYNQSTIYQIPQFSAEGSSETESPQQNVKAANQPPSHTVRRQGAGLRPGIKRQRGLQGPPGLSGPPGPKGDKGYQGVMGRTGQTGYRGPIGAPGISAIVVYKTNEEEWEAFKKKKIYKKLVSSWPKQKGPPGPRGPRGHDGPIGPPGITGKQGRKGVQGKIGNPGPKGMPGHQGRPGQDGPTVRDADPGPPGLPGEQGPQGYRGERGSKGELGEWGYHGEAGPQGQRGRKGQSGNKGVRGVVGLPGYIGLPGARGPTGFLGLSGPRGKMGPRGIQGVRGVKGPPVNWVPEEQQDHRESVVLMEQSMGFPVSAVPRYNKTFSSASFCMLVCTWRINWSLETKC</sequence>
<feature type="region of interest" description="Disordered" evidence="3">
    <location>
        <begin position="655"/>
        <end position="771"/>
    </location>
</feature>
<evidence type="ECO:0000313" key="4">
    <source>
        <dbReference type="EMBL" id="TNN89250.1"/>
    </source>
</evidence>
<gene>
    <name evidence="4" type="primary">Col27a1_1</name>
    <name evidence="4" type="ORF">EYF80_000538</name>
</gene>
<dbReference type="GO" id="GO:0031012">
    <property type="term" value="C:extracellular matrix"/>
    <property type="evidence" value="ECO:0007669"/>
    <property type="project" value="TreeGrafter"/>
</dbReference>
<comment type="caution">
    <text evidence="4">The sequence shown here is derived from an EMBL/GenBank/DDBJ whole genome shotgun (WGS) entry which is preliminary data.</text>
</comment>
<keyword evidence="2" id="KW-0272">Extracellular matrix</keyword>
<organism evidence="4 5">
    <name type="scientific">Liparis tanakae</name>
    <name type="common">Tanaka's snailfish</name>
    <dbReference type="NCBI Taxonomy" id="230148"/>
    <lineage>
        <taxon>Eukaryota</taxon>
        <taxon>Metazoa</taxon>
        <taxon>Chordata</taxon>
        <taxon>Craniata</taxon>
        <taxon>Vertebrata</taxon>
        <taxon>Euteleostomi</taxon>
        <taxon>Actinopterygii</taxon>
        <taxon>Neopterygii</taxon>
        <taxon>Teleostei</taxon>
        <taxon>Neoteleostei</taxon>
        <taxon>Acanthomorphata</taxon>
        <taxon>Eupercaria</taxon>
        <taxon>Perciformes</taxon>
        <taxon>Cottioidei</taxon>
        <taxon>Cottales</taxon>
        <taxon>Liparidae</taxon>
        <taxon>Liparis</taxon>
    </lineage>
</organism>
<feature type="compositionally biased region" description="Basic and acidic residues" evidence="3">
    <location>
        <begin position="736"/>
        <end position="745"/>
    </location>
</feature>
<dbReference type="GO" id="GO:0005615">
    <property type="term" value="C:extracellular space"/>
    <property type="evidence" value="ECO:0007669"/>
    <property type="project" value="TreeGrafter"/>
</dbReference>
<protein>
    <submittedName>
        <fullName evidence="4">Collagen alpha-1(XXVII) chain</fullName>
    </submittedName>
</protein>
<keyword evidence="5" id="KW-1185">Reference proteome</keyword>
<dbReference type="Gene3D" id="2.60.120.200">
    <property type="match status" value="1"/>
</dbReference>
<dbReference type="Pfam" id="PF01391">
    <property type="entry name" value="Collagen"/>
    <property type="match status" value="2"/>
</dbReference>
<feature type="compositionally biased region" description="Polar residues" evidence="3">
    <location>
        <begin position="437"/>
        <end position="463"/>
    </location>
</feature>
<dbReference type="OrthoDB" id="8939548at2759"/>
<dbReference type="GO" id="GO:0005581">
    <property type="term" value="C:collagen trimer"/>
    <property type="evidence" value="ECO:0007669"/>
    <property type="project" value="UniProtKB-KW"/>
</dbReference>
<dbReference type="AlphaFoldDB" id="A0A4Z2JGC3"/>